<dbReference type="PANTHER" id="PTHR35526:SF3">
    <property type="entry name" value="ANTI-SIGMA-F FACTOR RSBW"/>
    <property type="match status" value="1"/>
</dbReference>
<feature type="domain" description="Histidine kinase/HSP90-like ATPase" evidence="2">
    <location>
        <begin position="14"/>
        <end position="124"/>
    </location>
</feature>
<reference evidence="3 4" key="1">
    <citation type="submission" date="2020-08" db="EMBL/GenBank/DDBJ databases">
        <title>Genomic Encyclopedia of Type Strains, Phase IV (KMG-IV): sequencing the most valuable type-strain genomes for metagenomic binning, comparative biology and taxonomic classification.</title>
        <authorList>
            <person name="Goeker M."/>
        </authorList>
    </citation>
    <scope>NUCLEOTIDE SEQUENCE [LARGE SCALE GENOMIC DNA]</scope>
    <source>
        <strain evidence="3 4">DSM 45615</strain>
    </source>
</reference>
<dbReference type="Proteomes" id="UP000578449">
    <property type="component" value="Unassembled WGS sequence"/>
</dbReference>
<evidence type="ECO:0000259" key="2">
    <source>
        <dbReference type="Pfam" id="PF13581"/>
    </source>
</evidence>
<keyword evidence="4" id="KW-1185">Reference proteome</keyword>
<dbReference type="InterPro" id="IPR050267">
    <property type="entry name" value="Anti-sigma-factor_SerPK"/>
</dbReference>
<keyword evidence="1" id="KW-0723">Serine/threonine-protein kinase</keyword>
<evidence type="ECO:0000256" key="1">
    <source>
        <dbReference type="ARBA" id="ARBA00022527"/>
    </source>
</evidence>
<accession>A0A840PC99</accession>
<dbReference type="InterPro" id="IPR036890">
    <property type="entry name" value="HATPase_C_sf"/>
</dbReference>
<keyword evidence="1" id="KW-0808">Transferase</keyword>
<dbReference type="EMBL" id="JACHGN010000027">
    <property type="protein sequence ID" value="MBB5139044.1"/>
    <property type="molecule type" value="Genomic_DNA"/>
</dbReference>
<name>A0A840PC99_9ACTN</name>
<dbReference type="Pfam" id="PF13581">
    <property type="entry name" value="HATPase_c_2"/>
    <property type="match status" value="1"/>
</dbReference>
<keyword evidence="1" id="KW-0418">Kinase</keyword>
<evidence type="ECO:0000313" key="3">
    <source>
        <dbReference type="EMBL" id="MBB5139044.1"/>
    </source>
</evidence>
<sequence>MIARRPVRIRITDDLGRLRAHVQRCAERAGLAPERVDDLLIAANEAVVNVLEHGGGRGTLTCWHDGAYVTVDVTDEQGRLTAEHARRGRPATPGARGYGLWLMGVLCDEVAIQRLAGRSRVRLRMRLRPA</sequence>
<comment type="caution">
    <text evidence="3">The sequence shown here is derived from an EMBL/GenBank/DDBJ whole genome shotgun (WGS) entry which is preliminary data.</text>
</comment>
<dbReference type="CDD" id="cd16936">
    <property type="entry name" value="HATPase_RsbW-like"/>
    <property type="match status" value="1"/>
</dbReference>
<dbReference type="AlphaFoldDB" id="A0A840PC99"/>
<dbReference type="PANTHER" id="PTHR35526">
    <property type="entry name" value="ANTI-SIGMA-F FACTOR RSBW-RELATED"/>
    <property type="match status" value="1"/>
</dbReference>
<dbReference type="RefSeq" id="WP_185055897.1">
    <property type="nucleotide sequence ID" value="NZ_BAABIX010000016.1"/>
</dbReference>
<proteinExistence type="predicted"/>
<dbReference type="InterPro" id="IPR003594">
    <property type="entry name" value="HATPase_dom"/>
</dbReference>
<dbReference type="GO" id="GO:0004674">
    <property type="term" value="F:protein serine/threonine kinase activity"/>
    <property type="evidence" value="ECO:0007669"/>
    <property type="project" value="UniProtKB-KW"/>
</dbReference>
<dbReference type="Gene3D" id="3.30.565.10">
    <property type="entry name" value="Histidine kinase-like ATPase, C-terminal domain"/>
    <property type="match status" value="1"/>
</dbReference>
<organism evidence="3 4">
    <name type="scientific">Thermocatellispora tengchongensis</name>
    <dbReference type="NCBI Taxonomy" id="1073253"/>
    <lineage>
        <taxon>Bacteria</taxon>
        <taxon>Bacillati</taxon>
        <taxon>Actinomycetota</taxon>
        <taxon>Actinomycetes</taxon>
        <taxon>Streptosporangiales</taxon>
        <taxon>Streptosporangiaceae</taxon>
        <taxon>Thermocatellispora</taxon>
    </lineage>
</organism>
<gene>
    <name evidence="3" type="ORF">HNP84_008807</name>
</gene>
<dbReference type="SUPFAM" id="SSF55874">
    <property type="entry name" value="ATPase domain of HSP90 chaperone/DNA topoisomerase II/histidine kinase"/>
    <property type="match status" value="1"/>
</dbReference>
<evidence type="ECO:0000313" key="4">
    <source>
        <dbReference type="Proteomes" id="UP000578449"/>
    </source>
</evidence>
<protein>
    <submittedName>
        <fullName evidence="3">Anti-sigma regulatory factor (Ser/Thr protein kinase)</fullName>
    </submittedName>
</protein>